<dbReference type="EMBL" id="JADGJD010000039">
    <property type="protein sequence ID" value="KAJ3056266.1"/>
    <property type="molecule type" value="Genomic_DNA"/>
</dbReference>
<feature type="region of interest" description="Disordered" evidence="14">
    <location>
        <begin position="386"/>
        <end position="406"/>
    </location>
</feature>
<evidence type="ECO:0000256" key="6">
    <source>
        <dbReference type="ARBA" id="ARBA00022670"/>
    </source>
</evidence>
<comment type="subcellular location">
    <subcellularLocation>
        <location evidence="3">Vacuole membrane</location>
        <topology evidence="3">Multi-pass membrane protein</topology>
    </subcellularLocation>
</comment>
<keyword evidence="18" id="KW-1185">Reference proteome</keyword>
<feature type="transmembrane region" description="Helical" evidence="15">
    <location>
        <begin position="348"/>
        <end position="373"/>
    </location>
</feature>
<evidence type="ECO:0000256" key="2">
    <source>
        <dbReference type="ARBA" id="ARBA00003273"/>
    </source>
</evidence>
<evidence type="ECO:0000256" key="5">
    <source>
        <dbReference type="ARBA" id="ARBA00022554"/>
    </source>
</evidence>
<evidence type="ECO:0000256" key="10">
    <source>
        <dbReference type="ARBA" id="ARBA00022989"/>
    </source>
</evidence>
<evidence type="ECO:0000256" key="11">
    <source>
        <dbReference type="ARBA" id="ARBA00023049"/>
    </source>
</evidence>
<dbReference type="PANTHER" id="PTHR12147:SF58">
    <property type="entry name" value="VACUOLAR MEMBRANE PROTEASE"/>
    <property type="match status" value="1"/>
</dbReference>
<evidence type="ECO:0000256" key="3">
    <source>
        <dbReference type="ARBA" id="ARBA00004128"/>
    </source>
</evidence>
<dbReference type="AlphaFoldDB" id="A0AAD5X9H1"/>
<keyword evidence="8 13" id="KW-0378">Hydrolase</keyword>
<dbReference type="PANTHER" id="PTHR12147">
    <property type="entry name" value="METALLOPEPTIDASE M28 FAMILY MEMBER"/>
    <property type="match status" value="1"/>
</dbReference>
<evidence type="ECO:0000256" key="1">
    <source>
        <dbReference type="ARBA" id="ARBA00001947"/>
    </source>
</evidence>
<feature type="transmembrane region" description="Helical" evidence="15">
    <location>
        <begin position="427"/>
        <end position="448"/>
    </location>
</feature>
<keyword evidence="6 13" id="KW-0645">Protease</keyword>
<comment type="similarity">
    <text evidence="4 13">Belongs to the peptidase M28 family.</text>
</comment>
<dbReference type="InterPro" id="IPR045175">
    <property type="entry name" value="M28_fam"/>
</dbReference>
<comment type="caution">
    <text evidence="17">The sequence shown here is derived from an EMBL/GenBank/DDBJ whole genome shotgun (WGS) entry which is preliminary data.</text>
</comment>
<dbReference type="Proteomes" id="UP001212841">
    <property type="component" value="Unassembled WGS sequence"/>
</dbReference>
<dbReference type="GO" id="GO:0046872">
    <property type="term" value="F:metal ion binding"/>
    <property type="evidence" value="ECO:0007669"/>
    <property type="project" value="UniProtKB-KW"/>
</dbReference>
<dbReference type="GO" id="GO:0005774">
    <property type="term" value="C:vacuolar membrane"/>
    <property type="evidence" value="ECO:0007669"/>
    <property type="project" value="UniProtKB-SubCell"/>
</dbReference>
<feature type="transmembrane region" description="Helical" evidence="15">
    <location>
        <begin position="308"/>
        <end position="328"/>
    </location>
</feature>
<evidence type="ECO:0000256" key="8">
    <source>
        <dbReference type="ARBA" id="ARBA00022801"/>
    </source>
</evidence>
<dbReference type="GO" id="GO:0008235">
    <property type="term" value="F:metalloexopeptidase activity"/>
    <property type="evidence" value="ECO:0007669"/>
    <property type="project" value="InterPro"/>
</dbReference>
<gene>
    <name evidence="17" type="ORF">HK097_007478</name>
</gene>
<comment type="function">
    <text evidence="2">May be involved in vacuolar sorting and osmoregulation.</text>
</comment>
<comment type="cofactor">
    <cofactor evidence="1">
        <name>Zn(2+)</name>
        <dbReference type="ChEBI" id="CHEBI:29105"/>
    </cofactor>
</comment>
<dbReference type="InterPro" id="IPR007484">
    <property type="entry name" value="Peptidase_M28"/>
</dbReference>
<feature type="transmembrane region" description="Helical" evidence="15">
    <location>
        <begin position="579"/>
        <end position="601"/>
    </location>
</feature>
<evidence type="ECO:0000313" key="18">
    <source>
        <dbReference type="Proteomes" id="UP001212841"/>
    </source>
</evidence>
<feature type="transmembrane region" description="Helical" evidence="15">
    <location>
        <begin position="555"/>
        <end position="572"/>
    </location>
</feature>
<keyword evidence="5" id="KW-0926">Vacuole</keyword>
<keyword evidence="13" id="KW-0479">Metal-binding</keyword>
<feature type="transmembrane region" description="Helical" evidence="15">
    <location>
        <begin position="514"/>
        <end position="543"/>
    </location>
</feature>
<keyword evidence="12" id="KW-0325">Glycoprotein</keyword>
<protein>
    <recommendedName>
        <fullName evidence="13">Peptide hydrolase</fullName>
        <ecNumber evidence="13">3.4.-.-</ecNumber>
    </recommendedName>
</protein>
<dbReference type="Pfam" id="PF04389">
    <property type="entry name" value="Peptidase_M28"/>
    <property type="match status" value="1"/>
</dbReference>
<reference evidence="17" key="1">
    <citation type="submission" date="2020-05" db="EMBL/GenBank/DDBJ databases">
        <title>Phylogenomic resolution of chytrid fungi.</title>
        <authorList>
            <person name="Stajich J.E."/>
            <person name="Amses K."/>
            <person name="Simmons R."/>
            <person name="Seto K."/>
            <person name="Myers J."/>
            <person name="Bonds A."/>
            <person name="Quandt C.A."/>
            <person name="Barry K."/>
            <person name="Liu P."/>
            <person name="Grigoriev I."/>
            <person name="Longcore J.E."/>
            <person name="James T.Y."/>
        </authorList>
    </citation>
    <scope>NUCLEOTIDE SEQUENCE</scope>
    <source>
        <strain evidence="17">JEL0318</strain>
    </source>
</reference>
<evidence type="ECO:0000256" key="15">
    <source>
        <dbReference type="SAM" id="Phobius"/>
    </source>
</evidence>
<name>A0AAD5X9H1_9FUNG</name>
<evidence type="ECO:0000256" key="13">
    <source>
        <dbReference type="RuleBase" id="RU361240"/>
    </source>
</evidence>
<feature type="transmembrane region" description="Helical" evidence="15">
    <location>
        <begin position="268"/>
        <end position="287"/>
    </location>
</feature>
<keyword evidence="11" id="KW-0482">Metalloprotease</keyword>
<organism evidence="17 18">
    <name type="scientific">Rhizophlyctis rosea</name>
    <dbReference type="NCBI Taxonomy" id="64517"/>
    <lineage>
        <taxon>Eukaryota</taxon>
        <taxon>Fungi</taxon>
        <taxon>Fungi incertae sedis</taxon>
        <taxon>Chytridiomycota</taxon>
        <taxon>Chytridiomycota incertae sedis</taxon>
        <taxon>Chytridiomycetes</taxon>
        <taxon>Rhizophlyctidales</taxon>
        <taxon>Rhizophlyctidaceae</taxon>
        <taxon>Rhizophlyctis</taxon>
    </lineage>
</organism>
<evidence type="ECO:0000256" key="4">
    <source>
        <dbReference type="ARBA" id="ARBA00010918"/>
    </source>
</evidence>
<sequence length="870" mass="96405">MNGRSTDFLQILDDDPVNLAFRNSYYESNNVVVRVQGRSVSRKALLISSHFDSTPFSPGVTDDGISVAVMVELIRSLIFNPILDHDVVFNFNNGEEMWLWGGFAFTQHPWFADIVGFLNLEGTGAASGTRAMLFRTNSYHLMESFTKRAPRPHSSVILNDLMRYVGSDTDYRPYVTVGGLPGADFAFYSYRYLYHTPRDDLSHADGRSVQHFGDNVLATVIELCTGDRLSNLERASKIANYSNPLPGPGFSYYDILGITSVMTPWRQYIAGMAVLLTVVIVGSVVKVTKEVKQRGVRRAGLLYIRPLVESYLSIWITILGSGLVVFVMSRIKSAVNRASTYGHPGWNLAWVVPISLATMVLMQSLWPKFAVLVRLRRKPGSRYSLLPSATGPVDHDDSEEEDESPLIPGPPIIATERIATGPSARKWLPPALLGFWTTMLLVALVLAAKGINAAYILYDYALFALLSIALSTLITHLVQRWWRADVRGTLDETADDLGPTFKRRVMEGWNRDRWAFDLFVASLIPLVLTLDIGQIFFVALPSLVAEGLKDWHVDLVFWGLVVLGSLNVLPSFQLVNRKVVGLVLLGLGLVPFIVSCALFPFSVDRPQKIVYGEVWDVSNKTSAVRGTEVSVFVLTTRSGDGWVKSVSGGALDRPKDNWKCEWAGRYDQCVADGFESPTILGGDGRPWEDPTELIDVSATFKSTPIYSNQTTKVVGKIVGPPGSRICSVQILPAAVGVWIDPEHAEDWVTMNGTHPVPGVRSEEGFINIMQDGLPVQPMNANGDSEALPPTFVFLREFKRNDRRFEVDYLFTYNANEAGDDGPVVRVECYLGGESSPTFRSIMGGGIPEWQTLTHARYGVLSIRKDTLVEK</sequence>
<accession>A0AAD5X9H1</accession>
<keyword evidence="9 13" id="KW-0862">Zinc</keyword>
<evidence type="ECO:0000313" key="17">
    <source>
        <dbReference type="EMBL" id="KAJ3056266.1"/>
    </source>
</evidence>
<dbReference type="EC" id="3.4.-.-" evidence="13"/>
<evidence type="ECO:0000256" key="14">
    <source>
        <dbReference type="SAM" id="MobiDB-lite"/>
    </source>
</evidence>
<dbReference type="GO" id="GO:0006508">
    <property type="term" value="P:proteolysis"/>
    <property type="evidence" value="ECO:0007669"/>
    <property type="project" value="UniProtKB-KW"/>
</dbReference>
<evidence type="ECO:0000259" key="16">
    <source>
        <dbReference type="Pfam" id="PF04389"/>
    </source>
</evidence>
<evidence type="ECO:0000256" key="7">
    <source>
        <dbReference type="ARBA" id="ARBA00022692"/>
    </source>
</evidence>
<evidence type="ECO:0000256" key="9">
    <source>
        <dbReference type="ARBA" id="ARBA00022833"/>
    </source>
</evidence>
<feature type="domain" description="Peptidase M28" evidence="16">
    <location>
        <begin position="30"/>
        <end position="219"/>
    </location>
</feature>
<dbReference type="Gene3D" id="3.40.630.10">
    <property type="entry name" value="Zn peptidases"/>
    <property type="match status" value="1"/>
</dbReference>
<dbReference type="SUPFAM" id="SSF53187">
    <property type="entry name" value="Zn-dependent exopeptidases"/>
    <property type="match status" value="1"/>
</dbReference>
<keyword evidence="7 15" id="KW-0812">Transmembrane</keyword>
<proteinExistence type="inferred from homology"/>
<feature type="transmembrane region" description="Helical" evidence="15">
    <location>
        <begin position="460"/>
        <end position="478"/>
    </location>
</feature>
<evidence type="ECO:0000256" key="12">
    <source>
        <dbReference type="ARBA" id="ARBA00023180"/>
    </source>
</evidence>
<keyword evidence="10 15" id="KW-1133">Transmembrane helix</keyword>
<keyword evidence="15" id="KW-0472">Membrane</keyword>